<sequence>MNTDFFPMLQSETQRFLEQKHDLFIGGEWVQPSTNTYLNSINPANGEILSQLAIATEKDVDEAVRVARSTFENEWTEVSAHEKANLIWKLADLMQRDRQVFIELECLDNGKPLDKATYDVDGAIQHFRYYAGWADKIEGSSFPVGNGKVAFSQREALGVVGLIVPWNFPLMISAWKLAPALACGNTCILKPAEQTSLTALYLGKLIQEAGFPKGVVNILTGAGQTGELICRHMDVDKISFTGSTAVGRRIMVAAAESNLKKVSLELGGKSPNVIFDDADLSKVSASLHWSSFYNSGQECTLGSRIYVQENKYDQVVEQLIKNAEALTIGKGIDNPDLGPLISLQQLERVMGYIEKGREEGGELLLGGDRIKGDLQNGYFLSPTIFSTKHDEYAVVKEEIFGPVVTVSAFKSFEEVVDRANDSNYGLVAGVWTENITKAHQFAQQVKAGSIWINGYDMFDASVPFGGFKESGIGKEMGKSAIELYTQEKAIWVALS</sequence>
<evidence type="ECO:0000313" key="6">
    <source>
        <dbReference type="EMBL" id="PWJ42416.1"/>
    </source>
</evidence>
<feature type="active site" evidence="3">
    <location>
        <position position="265"/>
    </location>
</feature>
<comment type="similarity">
    <text evidence="1 4">Belongs to the aldehyde dehydrogenase family.</text>
</comment>
<keyword evidence="7" id="KW-1185">Reference proteome</keyword>
<comment type="caution">
    <text evidence="6">The sequence shown here is derived from an EMBL/GenBank/DDBJ whole genome shotgun (WGS) entry which is preliminary data.</text>
</comment>
<protein>
    <submittedName>
        <fullName evidence="6">Aldehyde dehydrogenase (Acceptor)</fullName>
    </submittedName>
</protein>
<accession>A0A315ZA08</accession>
<dbReference type="InterPro" id="IPR016163">
    <property type="entry name" value="Ald_DH_C"/>
</dbReference>
<dbReference type="Pfam" id="PF00171">
    <property type="entry name" value="Aldedh"/>
    <property type="match status" value="1"/>
</dbReference>
<name>A0A315ZA08_SEDFL</name>
<dbReference type="PANTHER" id="PTHR11699">
    <property type="entry name" value="ALDEHYDE DEHYDROGENASE-RELATED"/>
    <property type="match status" value="1"/>
</dbReference>
<evidence type="ECO:0000256" key="2">
    <source>
        <dbReference type="ARBA" id="ARBA00023002"/>
    </source>
</evidence>
<feature type="domain" description="Aldehyde dehydrogenase" evidence="5">
    <location>
        <begin position="29"/>
        <end position="490"/>
    </location>
</feature>
<dbReference type="Gene3D" id="3.40.605.10">
    <property type="entry name" value="Aldehyde Dehydrogenase, Chain A, domain 1"/>
    <property type="match status" value="1"/>
</dbReference>
<dbReference type="InterPro" id="IPR015590">
    <property type="entry name" value="Aldehyde_DH_dom"/>
</dbReference>
<dbReference type="InterPro" id="IPR029510">
    <property type="entry name" value="Ald_DH_CS_GLU"/>
</dbReference>
<proteinExistence type="inferred from homology"/>
<evidence type="ECO:0000256" key="4">
    <source>
        <dbReference type="RuleBase" id="RU003345"/>
    </source>
</evidence>
<dbReference type="RefSeq" id="WP_211323826.1">
    <property type="nucleotide sequence ID" value="NZ_QGDO01000003.1"/>
</dbReference>
<evidence type="ECO:0000313" key="7">
    <source>
        <dbReference type="Proteomes" id="UP000245535"/>
    </source>
</evidence>
<gene>
    <name evidence="6" type="ORF">BC781_103668</name>
</gene>
<evidence type="ECO:0000259" key="5">
    <source>
        <dbReference type="Pfam" id="PF00171"/>
    </source>
</evidence>
<dbReference type="InterPro" id="IPR016162">
    <property type="entry name" value="Ald_DH_N"/>
</dbReference>
<dbReference type="FunFam" id="3.40.605.10:FF:000001">
    <property type="entry name" value="Aldehyde dehydrogenase 1"/>
    <property type="match status" value="1"/>
</dbReference>
<dbReference type="PROSITE" id="PS00687">
    <property type="entry name" value="ALDEHYDE_DEHYDR_GLU"/>
    <property type="match status" value="1"/>
</dbReference>
<dbReference type="EMBL" id="QGDO01000003">
    <property type="protein sequence ID" value="PWJ42416.1"/>
    <property type="molecule type" value="Genomic_DNA"/>
</dbReference>
<dbReference type="FunFam" id="3.40.309.10:FF:000012">
    <property type="entry name" value="Betaine aldehyde dehydrogenase"/>
    <property type="match status" value="1"/>
</dbReference>
<dbReference type="GO" id="GO:0004030">
    <property type="term" value="F:aldehyde dehydrogenase [NAD(P)+] activity"/>
    <property type="evidence" value="ECO:0007669"/>
    <property type="project" value="UniProtKB-ARBA"/>
</dbReference>
<dbReference type="InterPro" id="IPR016161">
    <property type="entry name" value="Ald_DH/histidinol_DH"/>
</dbReference>
<dbReference type="SUPFAM" id="SSF53720">
    <property type="entry name" value="ALDH-like"/>
    <property type="match status" value="1"/>
</dbReference>
<dbReference type="Gene3D" id="3.40.309.10">
    <property type="entry name" value="Aldehyde Dehydrogenase, Chain A, domain 2"/>
    <property type="match status" value="1"/>
</dbReference>
<organism evidence="6 7">
    <name type="scientific">Sediminitomix flava</name>
    <dbReference type="NCBI Taxonomy" id="379075"/>
    <lineage>
        <taxon>Bacteria</taxon>
        <taxon>Pseudomonadati</taxon>
        <taxon>Bacteroidota</taxon>
        <taxon>Cytophagia</taxon>
        <taxon>Cytophagales</taxon>
        <taxon>Flammeovirgaceae</taxon>
        <taxon>Sediminitomix</taxon>
    </lineage>
</organism>
<dbReference type="AlphaFoldDB" id="A0A315ZA08"/>
<evidence type="ECO:0000256" key="3">
    <source>
        <dbReference type="PROSITE-ProRule" id="PRU10007"/>
    </source>
</evidence>
<evidence type="ECO:0000256" key="1">
    <source>
        <dbReference type="ARBA" id="ARBA00009986"/>
    </source>
</evidence>
<dbReference type="Proteomes" id="UP000245535">
    <property type="component" value="Unassembled WGS sequence"/>
</dbReference>
<reference evidence="6 7" key="1">
    <citation type="submission" date="2018-03" db="EMBL/GenBank/DDBJ databases">
        <title>Genomic Encyclopedia of Archaeal and Bacterial Type Strains, Phase II (KMG-II): from individual species to whole genera.</title>
        <authorList>
            <person name="Goeker M."/>
        </authorList>
    </citation>
    <scope>NUCLEOTIDE SEQUENCE [LARGE SCALE GENOMIC DNA]</scope>
    <source>
        <strain evidence="6 7">DSM 28229</strain>
    </source>
</reference>
<keyword evidence="2 4" id="KW-0560">Oxidoreductase</keyword>